<accession>A0A378TSN5</accession>
<feature type="signal peptide" evidence="10">
    <location>
        <begin position="1"/>
        <end position="21"/>
    </location>
</feature>
<keyword evidence="3 8" id="KW-1134">Transmembrane beta strand</keyword>
<protein>
    <submittedName>
        <fullName evidence="13">Probable TonB-dependent receptor NMB0964</fullName>
    </submittedName>
</protein>
<keyword evidence="4 8" id="KW-0812">Transmembrane</keyword>
<evidence type="ECO:0000256" key="9">
    <source>
        <dbReference type="RuleBase" id="RU003357"/>
    </source>
</evidence>
<evidence type="ECO:0000256" key="6">
    <source>
        <dbReference type="ARBA" id="ARBA00023136"/>
    </source>
</evidence>
<organism evidence="13 14">
    <name type="scientific">Moraxella lacunata</name>
    <dbReference type="NCBI Taxonomy" id="477"/>
    <lineage>
        <taxon>Bacteria</taxon>
        <taxon>Pseudomonadati</taxon>
        <taxon>Pseudomonadota</taxon>
        <taxon>Gammaproteobacteria</taxon>
        <taxon>Moraxellales</taxon>
        <taxon>Moraxellaceae</taxon>
        <taxon>Moraxella</taxon>
    </lineage>
</organism>
<evidence type="ECO:0000313" key="14">
    <source>
        <dbReference type="Proteomes" id="UP000254437"/>
    </source>
</evidence>
<evidence type="ECO:0000256" key="7">
    <source>
        <dbReference type="ARBA" id="ARBA00023237"/>
    </source>
</evidence>
<name>A0A378TSN5_MORLA</name>
<keyword evidence="10" id="KW-0732">Signal</keyword>
<feature type="domain" description="TonB-dependent receptor plug" evidence="12">
    <location>
        <begin position="71"/>
        <end position="159"/>
    </location>
</feature>
<comment type="similarity">
    <text evidence="8 9">Belongs to the TonB-dependent receptor family.</text>
</comment>
<evidence type="ECO:0000256" key="10">
    <source>
        <dbReference type="SAM" id="SignalP"/>
    </source>
</evidence>
<dbReference type="EMBL" id="UGQU01000003">
    <property type="protein sequence ID" value="STZ63849.1"/>
    <property type="molecule type" value="Genomic_DNA"/>
</dbReference>
<dbReference type="Proteomes" id="UP000254437">
    <property type="component" value="Unassembled WGS sequence"/>
</dbReference>
<evidence type="ECO:0000259" key="12">
    <source>
        <dbReference type="Pfam" id="PF07715"/>
    </source>
</evidence>
<reference evidence="13 14" key="1">
    <citation type="submission" date="2018-06" db="EMBL/GenBank/DDBJ databases">
        <authorList>
            <consortium name="Pathogen Informatics"/>
            <person name="Doyle S."/>
        </authorList>
    </citation>
    <scope>NUCLEOTIDE SEQUENCE [LARGE SCALE GENOMIC DNA]</scope>
    <source>
        <strain evidence="13 14">NCTC10359</strain>
    </source>
</reference>
<dbReference type="Gene3D" id="2.40.170.20">
    <property type="entry name" value="TonB-dependent receptor, beta-barrel domain"/>
    <property type="match status" value="1"/>
</dbReference>
<dbReference type="Pfam" id="PF07715">
    <property type="entry name" value="Plug"/>
    <property type="match status" value="1"/>
</dbReference>
<dbReference type="GO" id="GO:0009279">
    <property type="term" value="C:cell outer membrane"/>
    <property type="evidence" value="ECO:0007669"/>
    <property type="project" value="UniProtKB-SubCell"/>
</dbReference>
<keyword evidence="6 8" id="KW-0472">Membrane</keyword>
<keyword evidence="7 8" id="KW-0998">Cell outer membrane</keyword>
<gene>
    <name evidence="13" type="ORF">NCTC10359_02291</name>
</gene>
<keyword evidence="13" id="KW-0675">Receptor</keyword>
<keyword evidence="5 9" id="KW-0798">TonB box</keyword>
<dbReference type="InterPro" id="IPR036942">
    <property type="entry name" value="Beta-barrel_TonB_sf"/>
</dbReference>
<evidence type="ECO:0000256" key="5">
    <source>
        <dbReference type="ARBA" id="ARBA00023077"/>
    </source>
</evidence>
<dbReference type="InterPro" id="IPR039426">
    <property type="entry name" value="TonB-dep_rcpt-like"/>
</dbReference>
<dbReference type="InterPro" id="IPR012910">
    <property type="entry name" value="Plug_dom"/>
</dbReference>
<dbReference type="PANTHER" id="PTHR30069">
    <property type="entry name" value="TONB-DEPENDENT OUTER MEMBRANE RECEPTOR"/>
    <property type="match status" value="1"/>
</dbReference>
<evidence type="ECO:0000256" key="8">
    <source>
        <dbReference type="PROSITE-ProRule" id="PRU01360"/>
    </source>
</evidence>
<dbReference type="SUPFAM" id="SSF56935">
    <property type="entry name" value="Porins"/>
    <property type="match status" value="1"/>
</dbReference>
<dbReference type="GO" id="GO:0044718">
    <property type="term" value="P:siderophore transmembrane transport"/>
    <property type="evidence" value="ECO:0007669"/>
    <property type="project" value="TreeGrafter"/>
</dbReference>
<dbReference type="Pfam" id="PF00593">
    <property type="entry name" value="TonB_dep_Rec_b-barrel"/>
    <property type="match status" value="1"/>
</dbReference>
<dbReference type="PANTHER" id="PTHR30069:SF40">
    <property type="entry name" value="TONB-DEPENDENT RECEPTOR NMB0964-RELATED"/>
    <property type="match status" value="1"/>
</dbReference>
<evidence type="ECO:0000256" key="3">
    <source>
        <dbReference type="ARBA" id="ARBA00022452"/>
    </source>
</evidence>
<dbReference type="InterPro" id="IPR037066">
    <property type="entry name" value="Plug_dom_sf"/>
</dbReference>
<comment type="subcellular location">
    <subcellularLocation>
        <location evidence="1 8">Cell outer membrane</location>
        <topology evidence="1 8">Multi-pass membrane protein</topology>
    </subcellularLocation>
</comment>
<feature type="chain" id="PRO_5017003654" evidence="10">
    <location>
        <begin position="22"/>
        <end position="855"/>
    </location>
</feature>
<evidence type="ECO:0000259" key="11">
    <source>
        <dbReference type="Pfam" id="PF00593"/>
    </source>
</evidence>
<dbReference type="RefSeq" id="WP_115008139.1">
    <property type="nucleotide sequence ID" value="NZ_UGQU01000003.1"/>
</dbReference>
<dbReference type="Gene3D" id="2.170.130.10">
    <property type="entry name" value="TonB-dependent receptor, plug domain"/>
    <property type="match status" value="1"/>
</dbReference>
<evidence type="ECO:0000256" key="4">
    <source>
        <dbReference type="ARBA" id="ARBA00022692"/>
    </source>
</evidence>
<proteinExistence type="inferred from homology"/>
<feature type="domain" description="TonB-dependent receptor-like beta-barrel" evidence="11">
    <location>
        <begin position="404"/>
        <end position="825"/>
    </location>
</feature>
<evidence type="ECO:0000256" key="2">
    <source>
        <dbReference type="ARBA" id="ARBA00022448"/>
    </source>
</evidence>
<dbReference type="GO" id="GO:0015344">
    <property type="term" value="F:siderophore uptake transmembrane transporter activity"/>
    <property type="evidence" value="ECO:0007669"/>
    <property type="project" value="TreeGrafter"/>
</dbReference>
<keyword evidence="2 8" id="KW-0813">Transport</keyword>
<evidence type="ECO:0000313" key="13">
    <source>
        <dbReference type="EMBL" id="STZ63849.1"/>
    </source>
</evidence>
<dbReference type="PROSITE" id="PS52016">
    <property type="entry name" value="TONB_DEPENDENT_REC_3"/>
    <property type="match status" value="1"/>
</dbReference>
<evidence type="ECO:0000256" key="1">
    <source>
        <dbReference type="ARBA" id="ARBA00004571"/>
    </source>
</evidence>
<dbReference type="InterPro" id="IPR000531">
    <property type="entry name" value="Beta-barrel_TonB"/>
</dbReference>
<sequence length="855" mass="96935">MFNYKNLSLTIFLILSQTAMANETITSPEDDDGVPTVELAHETIVIRTNLQSSAFGNKGISDLLIKQGSLKQRATTLGDALDGELGIHSNQFGGGASNPIIRGQEGKRITILQNNADVIDMAHLSPDHAVMVDTVLANRAEVVRGASTLLYKSGNLAGAVNIVDNKIPTQLPAKPIEGEVGVRFNTGNNEKLATGGISAQLGNHWVVHAEGLHKSAGNYYTPNYVAQKFDTWETLDRYVKAPQRLASLEKEWNALKTGTPLSWRDKTYFIQDEAGYLKQKAILDKDLAGLKQEPHNNLPESWADSKAGSVGLSWIGDKGYIGVAISERKDQYGLPAHNHLYEGCGVISTHDSLRDKPYLARYPQLLDEDDINYINPRPDCATHAHENFNHSHGVHKKHDHNTPPYIDLTTRRYDLRTQWNNPVSWVSKIRGNIGYVDYQHDEKEGDVVSTSFINKGKVARLELTHDLSSRLKALWGVQYIQQDNQGLSPQTEWRKLPLLTQNNLKNQSIFAMGQYDTGKLQVELASRIEKQKVAMDYDLDYIEEVTRRRHTRLTPEKLEQVIAYGKDAAKPHQQTAHSYALGVHYQFLPNYKLSLNIGKQERLPNSQELYTHGMHLATNSFEIGNRHLSKERAKHYELGLSYQGNKLDYQLSGYLYDFDNYIYLHTINEYLGTAKVAHPLQLRINRYDQSPARFYGFEGKIGYQFNDTYYGSIFGDYVNGKLHDLPPIVSDFKKGWFGNPDTKTYIKPDDRYTPRLPPMRLGAKLNANFDEKWSANVEYVRTFEQKKTSNFESPTKGHHLVNIGVDYQNAIGASEYSIFFKANNLLDQKVYAHETYLPYIPQMGRNFMVGLNWRF</sequence>
<dbReference type="AlphaFoldDB" id="A0A378TSN5"/>